<evidence type="ECO:0000256" key="1">
    <source>
        <dbReference type="SAM" id="Phobius"/>
    </source>
</evidence>
<organism evidence="2 3">
    <name type="scientific">Allokutzneria oryzae</name>
    <dbReference type="NCBI Taxonomy" id="1378989"/>
    <lineage>
        <taxon>Bacteria</taxon>
        <taxon>Bacillati</taxon>
        <taxon>Actinomycetota</taxon>
        <taxon>Actinomycetes</taxon>
        <taxon>Pseudonocardiales</taxon>
        <taxon>Pseudonocardiaceae</taxon>
        <taxon>Allokutzneria</taxon>
    </lineage>
</organism>
<dbReference type="Proteomes" id="UP001589693">
    <property type="component" value="Unassembled WGS sequence"/>
</dbReference>
<keyword evidence="3" id="KW-1185">Reference proteome</keyword>
<evidence type="ECO:0000313" key="3">
    <source>
        <dbReference type="Proteomes" id="UP001589693"/>
    </source>
</evidence>
<dbReference type="EMBL" id="JBHLZU010000018">
    <property type="protein sequence ID" value="MFB9906446.1"/>
    <property type="molecule type" value="Genomic_DNA"/>
</dbReference>
<keyword evidence="1" id="KW-0472">Membrane</keyword>
<protein>
    <submittedName>
        <fullName evidence="2">Uncharacterized protein</fullName>
    </submittedName>
</protein>
<evidence type="ECO:0000313" key="2">
    <source>
        <dbReference type="EMBL" id="MFB9906446.1"/>
    </source>
</evidence>
<accession>A0ABV5ZZW0</accession>
<keyword evidence="1" id="KW-0812">Transmembrane</keyword>
<dbReference type="RefSeq" id="WP_377854776.1">
    <property type="nucleotide sequence ID" value="NZ_JBHLZU010000018.1"/>
</dbReference>
<sequence length="183" mass="20038">MIAFRALFLLLRGRRDVPEGATALPCSGESTSTLVALLVVSVIELVAVEFLVPWAVVRWILLALSVYSVLWLVGYIASLITRPHLVGPEELVLRSGSRVELSFPVTAVRAAWTERKGNHGGSVTVDGETLVLPNGDTTTVVVEFDRSCEVDLGKRGRHAVRRVRFHADDAKTAVRMLRLVNPT</sequence>
<feature type="transmembrane region" description="Helical" evidence="1">
    <location>
        <begin position="33"/>
        <end position="52"/>
    </location>
</feature>
<proteinExistence type="predicted"/>
<comment type="caution">
    <text evidence="2">The sequence shown here is derived from an EMBL/GenBank/DDBJ whole genome shotgun (WGS) entry which is preliminary data.</text>
</comment>
<keyword evidence="1" id="KW-1133">Transmembrane helix</keyword>
<feature type="transmembrane region" description="Helical" evidence="1">
    <location>
        <begin position="59"/>
        <end position="80"/>
    </location>
</feature>
<name>A0ABV5ZZW0_9PSEU</name>
<gene>
    <name evidence="2" type="ORF">ACFFQA_21140</name>
</gene>
<reference evidence="2 3" key="1">
    <citation type="submission" date="2024-09" db="EMBL/GenBank/DDBJ databases">
        <authorList>
            <person name="Sun Q."/>
            <person name="Mori K."/>
        </authorList>
    </citation>
    <scope>NUCLEOTIDE SEQUENCE [LARGE SCALE GENOMIC DNA]</scope>
    <source>
        <strain evidence="2 3">TBRC 7907</strain>
    </source>
</reference>